<name>A0AA44Q9R4_BACCE</name>
<dbReference type="RefSeq" id="WP_000356627.1">
    <property type="nucleotide sequence ID" value="NZ_NUYJ01000101.1"/>
</dbReference>
<dbReference type="Gene3D" id="3.30.460.10">
    <property type="entry name" value="Beta Polymerase, domain 2"/>
    <property type="match status" value="1"/>
</dbReference>
<proteinExistence type="predicted"/>
<dbReference type="AlphaFoldDB" id="A0AA44Q9R4"/>
<dbReference type="PANTHER" id="PTHR34822">
    <property type="entry name" value="GRPB DOMAIN PROTEIN (AFU_ORTHOLOGUE AFUA_1G01530)"/>
    <property type="match status" value="1"/>
</dbReference>
<gene>
    <name evidence="1" type="ORF">COK38_14565</name>
</gene>
<protein>
    <submittedName>
        <fullName evidence="1">GrpB family protein</fullName>
    </submittedName>
</protein>
<sequence length="174" mass="20893">MDKEIIIEPYNVNWHTEFMKEKEKFIALLKKDIVEIAHIGSTSVEGLDAKPLIDMMIGVKDLKVVDYWIESLQTLGYEYVFHKHFPQRRFFRKGKWRAGTHHLHVYAYGGQEWKNNLLFRDFMRNHEWARREYKQLKQELAMKHPFDRVSYTNEKSPYVEKIISLANSKLDEST</sequence>
<dbReference type="EMBL" id="NVBO01000118">
    <property type="protein sequence ID" value="PFR99902.1"/>
    <property type="molecule type" value="Genomic_DNA"/>
</dbReference>
<accession>A0AA44Q9R4</accession>
<dbReference type="Pfam" id="PF04229">
    <property type="entry name" value="GrpB"/>
    <property type="match status" value="1"/>
</dbReference>
<dbReference type="Proteomes" id="UP000226357">
    <property type="component" value="Unassembled WGS sequence"/>
</dbReference>
<evidence type="ECO:0000313" key="1">
    <source>
        <dbReference type="EMBL" id="PFR99902.1"/>
    </source>
</evidence>
<organism evidence="1 2">
    <name type="scientific">Bacillus cereus</name>
    <dbReference type="NCBI Taxonomy" id="1396"/>
    <lineage>
        <taxon>Bacteria</taxon>
        <taxon>Bacillati</taxon>
        <taxon>Bacillota</taxon>
        <taxon>Bacilli</taxon>
        <taxon>Bacillales</taxon>
        <taxon>Bacillaceae</taxon>
        <taxon>Bacillus</taxon>
        <taxon>Bacillus cereus group</taxon>
    </lineage>
</organism>
<reference evidence="1 2" key="1">
    <citation type="submission" date="2017-09" db="EMBL/GenBank/DDBJ databases">
        <title>Large-scale bioinformatics analysis of Bacillus genomes uncovers conserved roles of natural products in bacterial physiology.</title>
        <authorList>
            <consortium name="Agbiome Team Llc"/>
            <person name="Bleich R.M."/>
            <person name="Grubbs K.J."/>
            <person name="Santa Maria K.C."/>
            <person name="Allen S.E."/>
            <person name="Farag S."/>
            <person name="Shank E.A."/>
            <person name="Bowers A."/>
        </authorList>
    </citation>
    <scope>NUCLEOTIDE SEQUENCE [LARGE SCALE GENOMIC DNA]</scope>
    <source>
        <strain evidence="1 2">AFS067272</strain>
    </source>
</reference>
<dbReference type="InterPro" id="IPR007344">
    <property type="entry name" value="GrpB/CoaE"/>
</dbReference>
<dbReference type="PANTHER" id="PTHR34822:SF1">
    <property type="entry name" value="GRPB FAMILY PROTEIN"/>
    <property type="match status" value="1"/>
</dbReference>
<dbReference type="InterPro" id="IPR043519">
    <property type="entry name" value="NT_sf"/>
</dbReference>
<comment type="caution">
    <text evidence="1">The sequence shown here is derived from an EMBL/GenBank/DDBJ whole genome shotgun (WGS) entry which is preliminary data.</text>
</comment>
<evidence type="ECO:0000313" key="2">
    <source>
        <dbReference type="Proteomes" id="UP000226357"/>
    </source>
</evidence>
<dbReference type="SUPFAM" id="SSF81301">
    <property type="entry name" value="Nucleotidyltransferase"/>
    <property type="match status" value="1"/>
</dbReference>